<dbReference type="AlphaFoldDB" id="A0A2X3VHT8"/>
<dbReference type="OrthoDB" id="6382410at2"/>
<dbReference type="PANTHER" id="PTHR43130">
    <property type="entry name" value="ARAC-FAMILY TRANSCRIPTIONAL REGULATOR"/>
    <property type="match status" value="1"/>
</dbReference>
<dbReference type="Proteomes" id="UP000249495">
    <property type="component" value="Chromosome 1"/>
</dbReference>
<protein>
    <submittedName>
        <fullName evidence="2">ThiJ/PfpI family protein</fullName>
    </submittedName>
</protein>
<organism evidence="2 3">
    <name type="scientific">Streptococcus ferus</name>
    <dbReference type="NCBI Taxonomy" id="1345"/>
    <lineage>
        <taxon>Bacteria</taxon>
        <taxon>Bacillati</taxon>
        <taxon>Bacillota</taxon>
        <taxon>Bacilli</taxon>
        <taxon>Lactobacillales</taxon>
        <taxon>Streptococcaceae</taxon>
        <taxon>Streptococcus</taxon>
    </lineage>
</organism>
<dbReference type="SUPFAM" id="SSF52317">
    <property type="entry name" value="Class I glutamine amidotransferase-like"/>
    <property type="match status" value="1"/>
</dbReference>
<reference evidence="2 3" key="1">
    <citation type="submission" date="2018-06" db="EMBL/GenBank/DDBJ databases">
        <authorList>
            <consortium name="Pathogen Informatics"/>
            <person name="Doyle S."/>
        </authorList>
    </citation>
    <scope>NUCLEOTIDE SEQUENCE [LARGE SCALE GENOMIC DNA]</scope>
    <source>
        <strain evidence="2 3">NCTC12278</strain>
    </source>
</reference>
<dbReference type="EMBL" id="LS483343">
    <property type="protein sequence ID" value="SQF40864.1"/>
    <property type="molecule type" value="Genomic_DNA"/>
</dbReference>
<dbReference type="PANTHER" id="PTHR43130:SF15">
    <property type="entry name" value="THIJ_PFPI FAMILY PROTEIN (AFU_ORTHOLOGUE AFUA_5G14240)"/>
    <property type="match status" value="1"/>
</dbReference>
<keyword evidence="3" id="KW-1185">Reference proteome</keyword>
<evidence type="ECO:0000259" key="1">
    <source>
        <dbReference type="Pfam" id="PF01965"/>
    </source>
</evidence>
<dbReference type="KEGG" id="sfer:NCTC12278_01443"/>
<dbReference type="RefSeq" id="WP_018030288.1">
    <property type="nucleotide sequence ID" value="NZ_LS483343.1"/>
</dbReference>
<dbReference type="CDD" id="cd03139">
    <property type="entry name" value="GATase1_PfpI_2"/>
    <property type="match status" value="1"/>
</dbReference>
<dbReference type="Pfam" id="PF01965">
    <property type="entry name" value="DJ-1_PfpI"/>
    <property type="match status" value="1"/>
</dbReference>
<sequence>MSSTTKLEVIVLVFDGFELLDLFGPIELLSFLDEVRFRYVSEFGGSIKNKVGLNLDTEKMTLGEICDILLIPGGQGTRKVYLQPSFINYVKSYAENATYVLSVCTGAVLLSETGLLNGRRATSNKRSFDWVSSTNAKVDWVRQARWVVDGKYYTSSGVSAGMDMVLGFISDQFGQSKAKDIAYKIEYHWQSDSNKDDFA</sequence>
<proteinExistence type="predicted"/>
<dbReference type="STRING" id="1123303.GCA_000372425_00960"/>
<dbReference type="InterPro" id="IPR052158">
    <property type="entry name" value="INH-QAR"/>
</dbReference>
<name>A0A2X3VHT8_9STRE</name>
<dbReference type="InterPro" id="IPR002818">
    <property type="entry name" value="DJ-1/PfpI"/>
</dbReference>
<evidence type="ECO:0000313" key="2">
    <source>
        <dbReference type="EMBL" id="SQF40864.1"/>
    </source>
</evidence>
<feature type="domain" description="DJ-1/PfpI" evidence="1">
    <location>
        <begin position="9"/>
        <end position="169"/>
    </location>
</feature>
<dbReference type="InterPro" id="IPR029062">
    <property type="entry name" value="Class_I_gatase-like"/>
</dbReference>
<evidence type="ECO:0000313" key="3">
    <source>
        <dbReference type="Proteomes" id="UP000249495"/>
    </source>
</evidence>
<gene>
    <name evidence="2" type="ORF">NCTC12278_01443</name>
</gene>
<accession>A0A2X3VHT8</accession>
<dbReference type="Gene3D" id="3.40.50.880">
    <property type="match status" value="1"/>
</dbReference>